<dbReference type="EMBL" id="VTEI01000004">
    <property type="protein sequence ID" value="TYS17023.1"/>
    <property type="molecule type" value="Genomic_DNA"/>
</dbReference>
<dbReference type="SUPFAM" id="SSF159941">
    <property type="entry name" value="MM3350-like"/>
    <property type="match status" value="1"/>
</dbReference>
<gene>
    <name evidence="2" type="ORF">FZC78_10360</name>
</gene>
<name>A0A5D4NRQ6_9BACI</name>
<dbReference type="Gene3D" id="3.10.290.30">
    <property type="entry name" value="MM3350-like"/>
    <property type="match status" value="1"/>
</dbReference>
<evidence type="ECO:0000313" key="3">
    <source>
        <dbReference type="Proteomes" id="UP000322267"/>
    </source>
</evidence>
<dbReference type="Proteomes" id="UP000322267">
    <property type="component" value="Unassembled WGS sequence"/>
</dbReference>
<reference evidence="2 3" key="1">
    <citation type="submission" date="2019-08" db="EMBL/GenBank/DDBJ databases">
        <title>Bacillus genomes from the desert of Cuatro Cienegas, Coahuila.</title>
        <authorList>
            <person name="Olmedo-Alvarez G."/>
        </authorList>
    </citation>
    <scope>NUCLEOTIDE SEQUENCE [LARGE SCALE GENOMIC DNA]</scope>
    <source>
        <strain evidence="2 3">CH34_1T</strain>
    </source>
</reference>
<accession>A0A5D4NRQ6</accession>
<feature type="domain" description="Plasmid pRiA4b Orf3-like" evidence="1">
    <location>
        <begin position="8"/>
        <end position="107"/>
    </location>
</feature>
<dbReference type="InterPro" id="IPR012912">
    <property type="entry name" value="Plasmid_pRiA4b_Orf3-like"/>
</dbReference>
<evidence type="ECO:0000313" key="2">
    <source>
        <dbReference type="EMBL" id="TYS17023.1"/>
    </source>
</evidence>
<proteinExistence type="predicted"/>
<comment type="caution">
    <text evidence="2">The sequence shown here is derived from an EMBL/GenBank/DDBJ whole genome shotgun (WGS) entry which is preliminary data.</text>
</comment>
<dbReference type="InterPro" id="IPR024047">
    <property type="entry name" value="MM3350-like_sf"/>
</dbReference>
<dbReference type="OrthoDB" id="9801392at2"/>
<protein>
    <submittedName>
        <fullName evidence="2">Plasmid pRiA4b ORF-3 family protein</fullName>
    </submittedName>
</protein>
<dbReference type="AlphaFoldDB" id="A0A5D4NRQ6"/>
<organism evidence="2 3">
    <name type="scientific">Rossellomorea vietnamensis</name>
    <dbReference type="NCBI Taxonomy" id="218284"/>
    <lineage>
        <taxon>Bacteria</taxon>
        <taxon>Bacillati</taxon>
        <taxon>Bacillota</taxon>
        <taxon>Bacilli</taxon>
        <taxon>Bacillales</taxon>
        <taxon>Bacillaceae</taxon>
        <taxon>Rossellomorea</taxon>
    </lineage>
</organism>
<dbReference type="RefSeq" id="WP_148939638.1">
    <property type="nucleotide sequence ID" value="NZ_VTEI01000004.1"/>
</dbReference>
<dbReference type="Pfam" id="PF07929">
    <property type="entry name" value="PRiA4_ORF3"/>
    <property type="match status" value="1"/>
</dbReference>
<sequence>MSEGSSSWISLILSSSHTLLDLNDSIQKYFDLHDDHFYAFYMDGKKFGKHFYNAPTNPAGPYVNEVQIGSLDLYEGQTFLYLYDFMAEWGFRIQLLKIIEEEEAADPLLKEKFMEDSE</sequence>
<evidence type="ECO:0000259" key="1">
    <source>
        <dbReference type="Pfam" id="PF07929"/>
    </source>
</evidence>